<sequence length="207" mass="23500">MSDAANNIDTNNYKHLLTYDLPFRHRPGTDIMSKLILQDPKVVNMMVKVVVGDNAFDKYFSAKCECKSGKTSDMVLTTKQKSLPPPLLSKYKTLSTIPLCQNSTNTALIQMMNTVARQFQLFSVSKRQQKQFSKHHQFEHPPLSPVLSPHIIGQKSVFYWTQTQIPSSDGEELSCHRWAPILDMVVFSTDATENIINKLLKSVRTIV</sequence>
<name>A0A8H7VMI3_9FUNG</name>
<gene>
    <name evidence="1" type="ORF">INT45_007303</name>
</gene>
<evidence type="ECO:0000313" key="1">
    <source>
        <dbReference type="EMBL" id="KAG2220059.1"/>
    </source>
</evidence>
<reference evidence="1 2" key="1">
    <citation type="submission" date="2020-12" db="EMBL/GenBank/DDBJ databases">
        <title>Metabolic potential, ecology and presence of endohyphal bacteria is reflected in genomic diversity of Mucoromycotina.</title>
        <authorList>
            <person name="Muszewska A."/>
            <person name="Okrasinska A."/>
            <person name="Steczkiewicz K."/>
            <person name="Drgas O."/>
            <person name="Orlowska M."/>
            <person name="Perlinska-Lenart U."/>
            <person name="Aleksandrzak-Piekarczyk T."/>
            <person name="Szatraj K."/>
            <person name="Zielenkiewicz U."/>
            <person name="Pilsyk S."/>
            <person name="Malc E."/>
            <person name="Mieczkowski P."/>
            <person name="Kruszewska J.S."/>
            <person name="Biernat P."/>
            <person name="Pawlowska J."/>
        </authorList>
    </citation>
    <scope>NUCLEOTIDE SEQUENCE [LARGE SCALE GENOMIC DNA]</scope>
    <source>
        <strain evidence="1 2">CBS 142.35</strain>
    </source>
</reference>
<proteinExistence type="predicted"/>
<organism evidence="1 2">
    <name type="scientific">Circinella minor</name>
    <dbReference type="NCBI Taxonomy" id="1195481"/>
    <lineage>
        <taxon>Eukaryota</taxon>
        <taxon>Fungi</taxon>
        <taxon>Fungi incertae sedis</taxon>
        <taxon>Mucoromycota</taxon>
        <taxon>Mucoromycotina</taxon>
        <taxon>Mucoromycetes</taxon>
        <taxon>Mucorales</taxon>
        <taxon>Lichtheimiaceae</taxon>
        <taxon>Circinella</taxon>
    </lineage>
</organism>
<dbReference type="Proteomes" id="UP000646827">
    <property type="component" value="Unassembled WGS sequence"/>
</dbReference>
<dbReference type="AlphaFoldDB" id="A0A8H7VMI3"/>
<accession>A0A8H7VMI3</accession>
<keyword evidence="2" id="KW-1185">Reference proteome</keyword>
<comment type="caution">
    <text evidence="1">The sequence shown here is derived from an EMBL/GenBank/DDBJ whole genome shotgun (WGS) entry which is preliminary data.</text>
</comment>
<protein>
    <submittedName>
        <fullName evidence="1">Uncharacterized protein</fullName>
    </submittedName>
</protein>
<dbReference type="EMBL" id="JAEPRB010000153">
    <property type="protein sequence ID" value="KAG2220059.1"/>
    <property type="molecule type" value="Genomic_DNA"/>
</dbReference>
<evidence type="ECO:0000313" key="2">
    <source>
        <dbReference type="Proteomes" id="UP000646827"/>
    </source>
</evidence>